<dbReference type="EMBL" id="CAJNNV010005707">
    <property type="protein sequence ID" value="CAE8592476.1"/>
    <property type="molecule type" value="Genomic_DNA"/>
</dbReference>
<evidence type="ECO:0008006" key="4">
    <source>
        <dbReference type="Google" id="ProtNLM"/>
    </source>
</evidence>
<feature type="non-terminal residue" evidence="2">
    <location>
        <position position="1100"/>
    </location>
</feature>
<dbReference type="OrthoDB" id="415905at2759"/>
<name>A0A813DUY4_POLGL</name>
<accession>A0A813DUY4</accession>
<dbReference type="Proteomes" id="UP000654075">
    <property type="component" value="Unassembled WGS sequence"/>
</dbReference>
<protein>
    <recommendedName>
        <fullName evidence="4">Nucleotide-diphospho-sugar transferase domain-containing protein</fullName>
    </recommendedName>
</protein>
<keyword evidence="3" id="KW-1185">Reference proteome</keyword>
<gene>
    <name evidence="2" type="ORF">PGLA1383_LOCUS11130</name>
</gene>
<evidence type="ECO:0000313" key="3">
    <source>
        <dbReference type="Proteomes" id="UP000654075"/>
    </source>
</evidence>
<organism evidence="2 3">
    <name type="scientific">Polarella glacialis</name>
    <name type="common">Dinoflagellate</name>
    <dbReference type="NCBI Taxonomy" id="89957"/>
    <lineage>
        <taxon>Eukaryota</taxon>
        <taxon>Sar</taxon>
        <taxon>Alveolata</taxon>
        <taxon>Dinophyceae</taxon>
        <taxon>Suessiales</taxon>
        <taxon>Suessiaceae</taxon>
        <taxon>Polarella</taxon>
    </lineage>
</organism>
<evidence type="ECO:0000256" key="1">
    <source>
        <dbReference type="SAM" id="MobiDB-lite"/>
    </source>
</evidence>
<proteinExistence type="predicted"/>
<feature type="region of interest" description="Disordered" evidence="1">
    <location>
        <begin position="566"/>
        <end position="587"/>
    </location>
</feature>
<dbReference type="AlphaFoldDB" id="A0A813DUY4"/>
<evidence type="ECO:0000313" key="2">
    <source>
        <dbReference type="EMBL" id="CAE8592476.1"/>
    </source>
</evidence>
<comment type="caution">
    <text evidence="2">The sequence shown here is derived from an EMBL/GenBank/DDBJ whole genome shotgun (WGS) entry which is preliminary data.</text>
</comment>
<sequence>LASSLLPATRGLVTDISEFGILAPLDLDDFEDDDCLEATGADVLLHLLHELADVLDQVLHGGEDGKPAWDIFDDWQGDGRMEAMTRLAPVVLGRAYCEPGKLSWLATQCLLVLRESSPSEALQCATSLDEDLLEQMTPRGQKFTTRLHLVLRSPWPAFRLLDLLVRLHPESGSTRMGACRKNMKWNSDPDVFDWPTFKPTVIAAVNGLAADEVRWFHLSPEDGPLSRQYRARWLRIHNFPPMKEAISFSDDVFDAYREHHYRAGCHLGVIASYALQVLLVNLRDVEGRMQRYCASVANLVNIHAPFHQTAKTDWPLFRLLHFVSLLQRAEPWTVWKGMSEDEPSAGQDAARRLVADVEKAVLAKASASASAEVPMAFLTSAWGWQADHLGHVLDRWTALFAEAPLVVLARDSHAIAQCEQSASSKRALKALRCVDSPMRLGVESMVAKYLSLAALTRLGLTAVWLDLDVFVAAKPFDLIRRELARPEQPDLVFARHLMSESVSPAVVVARGGSASAVSLLLGYARWLRENPFLLDHQGWDQYLDNRPGDFAGGFDYKGRNVTVKDDEGPQNSFLPRSGVAPPGSRHATFKEGFGSGDGWLGKSTAEDVVLFHFWGAKESQAGMFELFYPSLELGVKDPALEVLKRYRRRPTSGPSLSALSSSKGGPGSKEQAIHLVEISYAHGCCAKSLKRNQQQALKVGATEARAYGYADLGPDWAARHELILSQKRGAGWWLWKPHLILRTLKDPALPWNRGVVLWVDAGNYLHADPRPMLSKALQASDVTALRLKWCLEVDWTSSLTLRHLNMSARYPLVDRPQLGAYFLAFRKTEASIAFVEEWLRLAQDPVALLGLASAKLDLGQELNSSLKQLMADRLEIPSFQTHQADQSIFSLLFKESSESGGPGSRGLGWRSRFYAPLPEELLSAGGASTSSRAGGIGIGKVVQFRAFNAAQEVRAFLGRDPPPVLTQSDPRARPLVVDLIYPVGGEQGEEALQKIQISLEASSAEAEGDSAVSSELLRQTVTTDGEVESVGDFEVITAYNALSDSHVTARCRIVQYLVPGDKLYSEADGHAVSLIDYDWDMQRLSTCIETPFGEQCRQAV</sequence>
<reference evidence="2" key="1">
    <citation type="submission" date="2021-02" db="EMBL/GenBank/DDBJ databases">
        <authorList>
            <person name="Dougan E. K."/>
            <person name="Rhodes N."/>
            <person name="Thang M."/>
            <person name="Chan C."/>
        </authorList>
    </citation>
    <scope>NUCLEOTIDE SEQUENCE</scope>
</reference>